<dbReference type="Pfam" id="PF00271">
    <property type="entry name" value="Helicase_C"/>
    <property type="match status" value="1"/>
</dbReference>
<dbReference type="InterPro" id="IPR000330">
    <property type="entry name" value="SNF2_N"/>
</dbReference>
<dbReference type="InterPro" id="IPR014001">
    <property type="entry name" value="Helicase_ATP-bd"/>
</dbReference>
<dbReference type="CDD" id="cd18011">
    <property type="entry name" value="DEXDc_RapA"/>
    <property type="match status" value="1"/>
</dbReference>
<dbReference type="SMART" id="SM00487">
    <property type="entry name" value="DEXDc"/>
    <property type="match status" value="1"/>
</dbReference>
<evidence type="ECO:0000256" key="2">
    <source>
        <dbReference type="ARBA" id="ARBA00022801"/>
    </source>
</evidence>
<dbReference type="InterPro" id="IPR027417">
    <property type="entry name" value="P-loop_NTPase"/>
</dbReference>
<dbReference type="PANTHER" id="PTHR45766:SF6">
    <property type="entry name" value="SWI_SNF-RELATED MATRIX-ASSOCIATED ACTIN-DEPENDENT REGULATOR OF CHROMATIN SUBFAMILY A-LIKE PROTEIN 1"/>
    <property type="match status" value="1"/>
</dbReference>
<evidence type="ECO:0000256" key="3">
    <source>
        <dbReference type="ARBA" id="ARBA00022806"/>
    </source>
</evidence>
<keyword evidence="4" id="KW-0067">ATP-binding</keyword>
<dbReference type="SMART" id="SM00490">
    <property type="entry name" value="HELICc"/>
    <property type="match status" value="1"/>
</dbReference>
<dbReference type="GO" id="GO:0004386">
    <property type="term" value="F:helicase activity"/>
    <property type="evidence" value="ECO:0007669"/>
    <property type="project" value="UniProtKB-KW"/>
</dbReference>
<feature type="domain" description="Helicase ATP-binding" evidence="5">
    <location>
        <begin position="117"/>
        <end position="289"/>
    </location>
</feature>
<dbReference type="PROSITE" id="PS51194">
    <property type="entry name" value="HELICASE_CTER"/>
    <property type="match status" value="1"/>
</dbReference>
<dbReference type="SUPFAM" id="SSF52540">
    <property type="entry name" value="P-loop containing nucleoside triphosphate hydrolases"/>
    <property type="match status" value="2"/>
</dbReference>
<dbReference type="InterPro" id="IPR057342">
    <property type="entry name" value="DEXDc_RapA"/>
</dbReference>
<evidence type="ECO:0000313" key="7">
    <source>
        <dbReference type="EMBL" id="TBV05093.1"/>
    </source>
</evidence>
<reference evidence="7 8" key="1">
    <citation type="submission" date="2018-06" db="EMBL/GenBank/DDBJ databases">
        <title>Three novel Pseudomonas species isolated from symptomatic oak.</title>
        <authorList>
            <person name="Bueno-Gonzalez V."/>
            <person name="Brady C."/>
        </authorList>
    </citation>
    <scope>NUCLEOTIDE SEQUENCE [LARGE SCALE GENOMIC DNA]</scope>
    <source>
        <strain evidence="7 8">P26B</strain>
    </source>
</reference>
<dbReference type="RefSeq" id="WP_131176157.1">
    <property type="nucleotide sequence ID" value="NZ_QJUM01000014.1"/>
</dbReference>
<dbReference type="CDD" id="cd18793">
    <property type="entry name" value="SF2_C_SNF"/>
    <property type="match status" value="1"/>
</dbReference>
<accession>A0ABY1Z5E7</accession>
<sequence>MSLSQPPAPGSRALIRDEEWLVQHADQCAQGGWQLSCIGVSETVRNRHALFLTALDDVTLIDPAQTELVFDDSPGFMAARLAIEARLRQSAVQGDALVLGQQAVMDTLPFQLDPAHHVLQQLRPRLLIADTVGLGKTLEAGILTAELIRRGRARRILVVATKSMMRQFQQEFWNRFTIALTRLDSAGIQRIRRQIPANHNPFSYYDRTIISVDTLKRDSEYRHYLESAWWDLIIIDEAHNVSYKGNRTQSNRLADLLAQRSDALILLTATPHNGKKESFASLVRMLDPTVLPPRADYTRSDVEHLFIRRFKSDVREQMKQDFPERQVFKLAAQASAAENLAFDTLAELKLASDGSGARDGAMLFRTVLEKALFSSPAACLQTLKERIRRLEARDATHPDLASLRELQALVQQIEPTQFSKLQHLIAELKDDPHWRWDGRAADDRLVLFTERIETLKFLQQHLPAALGLKADAVAILHGQLPDQEIQQTVEDFGRSHSPLRLLIASDVASEGLNLHYQSHRLIHFDIPWSLMVFQQRNGRVDRYGQTQPPKIGYLYTQPRNERVRGDLRYLEILIEKDEQAAKNIGDPSAFMGLYDEDAETLEVAKAIEGNTTAEAFAQQLAGGDIDPFELLWGDAANNATPPVGGEPVPSTTPSPTGTLPSLFAGHYHYARDGLRWLRQHQPEQQPAVQADDATRTLSFQPGRDLTQILERDLAPEMWPTDNTFALCADKRTVEAAITQSRDGSDWPQLHYLWPLHPIAQWLDHKLMAAFGRQRAPLLRVPQGLQAGEAIILVLAQVPNRRGQAMLAEWLGVQLDARGQVQAVLGLPDTLHRTGLDGGQNPAPANDGHAPDSRLWQQALPAVIHAAEAHLRPIKRAFDADCLQRLGRELDKLAVLQGKHLEQMELELALGGIEQVRAAQRQQRESATADLFGQYQQWVRDTLQLDDRAQFTVVAALVSQQDAARQDVAQGAAQ</sequence>
<evidence type="ECO:0000259" key="5">
    <source>
        <dbReference type="PROSITE" id="PS51192"/>
    </source>
</evidence>
<keyword evidence="2" id="KW-0378">Hydrolase</keyword>
<organism evidence="7 8">
    <name type="scientific">Phytopseudomonas dryadis</name>
    <dbReference type="NCBI Taxonomy" id="2487520"/>
    <lineage>
        <taxon>Bacteria</taxon>
        <taxon>Pseudomonadati</taxon>
        <taxon>Pseudomonadota</taxon>
        <taxon>Gammaproteobacteria</taxon>
        <taxon>Pseudomonadales</taxon>
        <taxon>Pseudomonadaceae</taxon>
        <taxon>Phytopseudomonas</taxon>
    </lineage>
</organism>
<dbReference type="InterPro" id="IPR001650">
    <property type="entry name" value="Helicase_C-like"/>
</dbReference>
<dbReference type="EMBL" id="QJUM01000014">
    <property type="protein sequence ID" value="TBV05093.1"/>
    <property type="molecule type" value="Genomic_DNA"/>
</dbReference>
<dbReference type="InterPro" id="IPR038718">
    <property type="entry name" value="SNF2-like_sf"/>
</dbReference>
<keyword evidence="1" id="KW-0547">Nucleotide-binding</keyword>
<comment type="caution">
    <text evidence="7">The sequence shown here is derived from an EMBL/GenBank/DDBJ whole genome shotgun (WGS) entry which is preliminary data.</text>
</comment>
<name>A0ABY1Z5E7_9GAMM</name>
<dbReference type="Gene3D" id="3.40.50.300">
    <property type="entry name" value="P-loop containing nucleotide triphosphate hydrolases"/>
    <property type="match status" value="1"/>
</dbReference>
<evidence type="ECO:0000259" key="6">
    <source>
        <dbReference type="PROSITE" id="PS51194"/>
    </source>
</evidence>
<dbReference type="Pfam" id="PF00176">
    <property type="entry name" value="SNF2-rel_dom"/>
    <property type="match status" value="1"/>
</dbReference>
<dbReference type="Proteomes" id="UP000291334">
    <property type="component" value="Unassembled WGS sequence"/>
</dbReference>
<gene>
    <name evidence="7" type="ORF">DNK34_13660</name>
</gene>
<protein>
    <submittedName>
        <fullName evidence="7">Helicase SNF2</fullName>
    </submittedName>
</protein>
<proteinExistence type="predicted"/>
<dbReference type="Gene3D" id="3.40.50.10810">
    <property type="entry name" value="Tandem AAA-ATPase domain"/>
    <property type="match status" value="1"/>
</dbReference>
<feature type="domain" description="Helicase C-terminal" evidence="6">
    <location>
        <begin position="420"/>
        <end position="592"/>
    </location>
</feature>
<evidence type="ECO:0000313" key="8">
    <source>
        <dbReference type="Proteomes" id="UP000291334"/>
    </source>
</evidence>
<dbReference type="PANTHER" id="PTHR45766">
    <property type="entry name" value="DNA ANNEALING HELICASE AND ENDONUCLEASE ZRANB3 FAMILY MEMBER"/>
    <property type="match status" value="1"/>
</dbReference>
<evidence type="ECO:0000256" key="4">
    <source>
        <dbReference type="ARBA" id="ARBA00022840"/>
    </source>
</evidence>
<evidence type="ECO:0000256" key="1">
    <source>
        <dbReference type="ARBA" id="ARBA00022741"/>
    </source>
</evidence>
<keyword evidence="8" id="KW-1185">Reference proteome</keyword>
<dbReference type="PROSITE" id="PS51192">
    <property type="entry name" value="HELICASE_ATP_BIND_1"/>
    <property type="match status" value="1"/>
</dbReference>
<dbReference type="InterPro" id="IPR049730">
    <property type="entry name" value="SNF2/RAD54-like_C"/>
</dbReference>
<keyword evidence="3 7" id="KW-0347">Helicase</keyword>